<dbReference type="AlphaFoldDB" id="A0AAV5X0U9"/>
<dbReference type="EMBL" id="BTSY01000007">
    <property type="protein sequence ID" value="GMT36525.1"/>
    <property type="molecule type" value="Genomic_DNA"/>
</dbReference>
<evidence type="ECO:0000313" key="1">
    <source>
        <dbReference type="EMBL" id="GMT36525.1"/>
    </source>
</evidence>
<dbReference type="Proteomes" id="UP001432322">
    <property type="component" value="Unassembled WGS sequence"/>
</dbReference>
<proteinExistence type="predicted"/>
<feature type="non-terminal residue" evidence="1">
    <location>
        <position position="1"/>
    </location>
</feature>
<comment type="caution">
    <text evidence="1">The sequence shown here is derived from an EMBL/GenBank/DDBJ whole genome shotgun (WGS) entry which is preliminary data.</text>
</comment>
<organism evidence="1 2">
    <name type="scientific">Pristionchus fissidentatus</name>
    <dbReference type="NCBI Taxonomy" id="1538716"/>
    <lineage>
        <taxon>Eukaryota</taxon>
        <taxon>Metazoa</taxon>
        <taxon>Ecdysozoa</taxon>
        <taxon>Nematoda</taxon>
        <taxon>Chromadorea</taxon>
        <taxon>Rhabditida</taxon>
        <taxon>Rhabditina</taxon>
        <taxon>Diplogasteromorpha</taxon>
        <taxon>Diplogasteroidea</taxon>
        <taxon>Neodiplogasteridae</taxon>
        <taxon>Pristionchus</taxon>
    </lineage>
</organism>
<reference evidence="1" key="1">
    <citation type="submission" date="2023-10" db="EMBL/GenBank/DDBJ databases">
        <title>Genome assembly of Pristionchus species.</title>
        <authorList>
            <person name="Yoshida K."/>
            <person name="Sommer R.J."/>
        </authorList>
    </citation>
    <scope>NUCLEOTIDE SEQUENCE</scope>
    <source>
        <strain evidence="1">RS5133</strain>
    </source>
</reference>
<name>A0AAV5X0U9_9BILA</name>
<protein>
    <submittedName>
        <fullName evidence="1">Uncharacterized protein</fullName>
    </submittedName>
</protein>
<evidence type="ECO:0000313" key="2">
    <source>
        <dbReference type="Proteomes" id="UP001432322"/>
    </source>
</evidence>
<sequence>RSLQFNKPGTSQDDIAMEKEEKEKKCFLEDLREEVHVTTAVQPAKGVPNYSNLEAGPSQQLHNTVNNSTISPELRGDIMRSNLRHVNRLHDRLSTYRRRNVLNGSWEVIPTVRKVGAPKFPVKKVEKPTPRTTNAQLSNYEDQPRPKYRVVRASSDAKPTRFVVARPNILQKRQPTS</sequence>
<accession>A0AAV5X0U9</accession>
<keyword evidence="2" id="KW-1185">Reference proteome</keyword>
<gene>
    <name evidence="1" type="ORF">PFISCL1PPCAC_27822</name>
</gene>